<dbReference type="PIRSF" id="PIRSF015589">
    <property type="entry name" value="PP_kinase"/>
    <property type="match status" value="1"/>
</dbReference>
<dbReference type="Pfam" id="PF13090">
    <property type="entry name" value="PP_kinase_C"/>
    <property type="match status" value="1"/>
</dbReference>
<gene>
    <name evidence="6" type="primary">ppk</name>
    <name evidence="12" type="ORF">RRSL_02173</name>
</gene>
<dbReference type="InterPro" id="IPR036830">
    <property type="entry name" value="PP_kinase_middle_dom_sf"/>
</dbReference>
<evidence type="ECO:0000256" key="6">
    <source>
        <dbReference type="HAMAP-Rule" id="MF_00347"/>
    </source>
</evidence>
<dbReference type="NCBIfam" id="NF003921">
    <property type="entry name" value="PRK05443.2-2"/>
    <property type="match status" value="1"/>
</dbReference>
<evidence type="ECO:0000256" key="3">
    <source>
        <dbReference type="ARBA" id="ARBA00022741"/>
    </source>
</evidence>
<keyword evidence="5 6" id="KW-0067">ATP-binding</keyword>
<feature type="domain" description="Polyphosphate kinase C-terminal" evidence="10">
    <location>
        <begin position="528"/>
        <end position="697"/>
    </location>
</feature>
<dbReference type="Gene3D" id="1.20.58.310">
    <property type="entry name" value="Polyphosphate kinase N-terminal domain"/>
    <property type="match status" value="1"/>
</dbReference>
<dbReference type="Proteomes" id="UP000005933">
    <property type="component" value="Unassembled WGS sequence"/>
</dbReference>
<comment type="function">
    <text evidence="6 7">Catalyzes the reversible transfer of the terminal phosphate of ATP to form a long-chain polyphosphate (polyP).</text>
</comment>
<dbReference type="NCBIfam" id="NF003918">
    <property type="entry name" value="PRK05443.1-2"/>
    <property type="match status" value="1"/>
</dbReference>
<proteinExistence type="inferred from homology"/>
<dbReference type="GO" id="GO:0005524">
    <property type="term" value="F:ATP binding"/>
    <property type="evidence" value="ECO:0007669"/>
    <property type="project" value="UniProtKB-KW"/>
</dbReference>
<keyword evidence="6" id="KW-0460">Magnesium</keyword>
<sequence length="738" mass="82472">MKKWPDSHSLETTMSTLPIGDLLNREVGILEFNARVLSQAADPGVPLMERLKFICIVSSNLDEFFEIRVAGLKEQMRDNPSALTPDGLSVQQAFSVVTERVRQLVAQQYAMLQDEILPLLEKEGVFFHMTTNWNEAQRAWCRGFFQRELVPILTPMALDPAHPFPRVLNKSLNFIIELSGKDAFGREAELAIVQAPRALPRLVQMPPELSGYPYGFVLLSSFMQGFVHELFPQIDVHGCYQFRVTRNSDLFVSEDEITDLREALQGELSTRHFGDAVRLEIAHDISPVLTRRLQQEFGLAEADCYRVKGPVNLVRLLQVPDLVDRPILKYPPHAPAAVKAVTASSSIFDAIRQGDILMHHPYESFTPVLELLQQAARDPDVVAIKQTVYRTGNESPVMEALIKAARNGKEVTVVVELLARFDEETNINWADQLESAGAHVVYGVVGHKCHAKMLLVVRREATGNNKAKTIKLRRYAHLGTGNYHPKTARLYTDFGLMTANEAICEDVHHVFQLLTGTGAQVKLHHLWHSPFTMHANLVEHIRAEARAARAGKRARIIGKMNALLEPTIIDELYKAARAGVKIDLIVRGVCALKPGVPGLSENISVRSIIGRFLEHHRVYYFHAGGEEVVYLSSADWMDRNLFRRVEVAFPVLDRKMKARVIRESLQVHLRDNASAWVMQPDGTYLRRQTKGKHVRVSQLELLNQFSPQAAAAAETAAAVAAATAAEASIKPPAEISAG</sequence>
<name>A0AB33VDL2_RALSU</name>
<keyword evidence="2 6" id="KW-0808">Transferase</keyword>
<dbReference type="Gene3D" id="3.30.870.10">
    <property type="entry name" value="Endonuclease Chain A"/>
    <property type="match status" value="2"/>
</dbReference>
<comment type="caution">
    <text evidence="12">The sequence shown here is derived from an EMBL/GenBank/DDBJ whole genome shotgun (WGS) entry which is preliminary data.</text>
</comment>
<dbReference type="GO" id="GO:0008976">
    <property type="term" value="F:polyphosphate kinase activity"/>
    <property type="evidence" value="ECO:0007669"/>
    <property type="project" value="UniProtKB-UniRule"/>
</dbReference>
<dbReference type="SUPFAM" id="SSF56024">
    <property type="entry name" value="Phospholipase D/nuclease"/>
    <property type="match status" value="2"/>
</dbReference>
<dbReference type="GO" id="GO:0009358">
    <property type="term" value="C:polyphosphate kinase complex"/>
    <property type="evidence" value="ECO:0007669"/>
    <property type="project" value="InterPro"/>
</dbReference>
<evidence type="ECO:0000256" key="5">
    <source>
        <dbReference type="ARBA" id="ARBA00022840"/>
    </source>
</evidence>
<dbReference type="NCBIfam" id="NF003917">
    <property type="entry name" value="PRK05443.1-1"/>
    <property type="match status" value="1"/>
</dbReference>
<dbReference type="NCBIfam" id="TIGR03705">
    <property type="entry name" value="poly_P_kin"/>
    <property type="match status" value="1"/>
</dbReference>
<feature type="binding site" evidence="6">
    <location>
        <position position="491"/>
    </location>
    <ligand>
        <name>ATP</name>
        <dbReference type="ChEBI" id="CHEBI:30616"/>
    </ligand>
</feature>
<evidence type="ECO:0000256" key="1">
    <source>
        <dbReference type="ARBA" id="ARBA00022553"/>
    </source>
</evidence>
<keyword evidence="3 6" id="KW-0547">Nucleotide-binding</keyword>
<dbReference type="GO" id="GO:0046872">
    <property type="term" value="F:metal ion binding"/>
    <property type="evidence" value="ECO:0007669"/>
    <property type="project" value="UniProtKB-KW"/>
</dbReference>
<feature type="binding site" evidence="6">
    <location>
        <position position="60"/>
    </location>
    <ligand>
        <name>ATP</name>
        <dbReference type="ChEBI" id="CHEBI:30616"/>
    </ligand>
</feature>
<keyword evidence="4 6" id="KW-0418">Kinase</keyword>
<dbReference type="SUPFAM" id="SSF140356">
    <property type="entry name" value="PPK N-terminal domain-like"/>
    <property type="match status" value="1"/>
</dbReference>
<organism evidence="12 13">
    <name type="scientific">Ralstonia solanacearum (strain UW551)</name>
    <dbReference type="NCBI Taxonomy" id="342110"/>
    <lineage>
        <taxon>Bacteria</taxon>
        <taxon>Pseudomonadati</taxon>
        <taxon>Pseudomonadota</taxon>
        <taxon>Betaproteobacteria</taxon>
        <taxon>Burkholderiales</taxon>
        <taxon>Burkholderiaceae</taxon>
        <taxon>Ralstonia</taxon>
        <taxon>Ralstonia solanacearum species complex</taxon>
    </lineage>
</organism>
<comment type="similarity">
    <text evidence="6 7">Belongs to the polyphosphate kinase 1 (PPK1) family.</text>
</comment>
<evidence type="ECO:0000256" key="7">
    <source>
        <dbReference type="RuleBase" id="RU003800"/>
    </source>
</evidence>
<protein>
    <recommendedName>
        <fullName evidence="6 7">Polyphosphate kinase</fullName>
        <ecNumber evidence="6 7">2.7.4.1</ecNumber>
    </recommendedName>
    <alternativeName>
        <fullName evidence="6">ATP-polyphosphate phosphotransferase</fullName>
    </alternativeName>
    <alternativeName>
        <fullName evidence="6">Polyphosphoric acid kinase</fullName>
    </alternativeName>
</protein>
<feature type="domain" description="Polyphosphate kinase middle" evidence="8">
    <location>
        <begin position="137"/>
        <end position="318"/>
    </location>
</feature>
<dbReference type="InterPro" id="IPR025200">
    <property type="entry name" value="PPK_C_dom2"/>
</dbReference>
<feature type="active site" description="Phosphohistidine intermediate" evidence="6">
    <location>
        <position position="450"/>
    </location>
</feature>
<feature type="binding site" evidence="6">
    <location>
        <position position="615"/>
    </location>
    <ligand>
        <name>ATP</name>
        <dbReference type="ChEBI" id="CHEBI:30616"/>
    </ligand>
</feature>
<comment type="PTM">
    <text evidence="6 7">An intermediate of this reaction is the autophosphorylated ppk in which a phosphate is covalently linked to a histidine residue through a N-P bond.</text>
</comment>
<dbReference type="AlphaFoldDB" id="A0AB33VDL2"/>
<dbReference type="EMBL" id="AAKL01000025">
    <property type="protein sequence ID" value="EAP72668.1"/>
    <property type="molecule type" value="Genomic_DNA"/>
</dbReference>
<evidence type="ECO:0000256" key="4">
    <source>
        <dbReference type="ARBA" id="ARBA00022777"/>
    </source>
</evidence>
<dbReference type="CDD" id="cd09165">
    <property type="entry name" value="PLDc_PaPPK1_C1_like"/>
    <property type="match status" value="1"/>
</dbReference>
<dbReference type="CDD" id="cd09168">
    <property type="entry name" value="PLDc_PaPPK1_C2_like"/>
    <property type="match status" value="1"/>
</dbReference>
<dbReference type="InterPro" id="IPR025198">
    <property type="entry name" value="PPK_N_dom"/>
</dbReference>
<dbReference type="EC" id="2.7.4.1" evidence="6 7"/>
<evidence type="ECO:0000259" key="9">
    <source>
        <dbReference type="Pfam" id="PF13089"/>
    </source>
</evidence>
<dbReference type="InterPro" id="IPR003414">
    <property type="entry name" value="PP_kinase"/>
</dbReference>
<feature type="binding site" evidence="6">
    <location>
        <position position="587"/>
    </location>
    <ligand>
        <name>ATP</name>
        <dbReference type="ChEBI" id="CHEBI:30616"/>
    </ligand>
</feature>
<reference evidence="12 13" key="1">
    <citation type="journal article" date="2006" name="Mol. Plant Microbe Interact.">
        <title>Identification of open reading frames unique to a select agent: Ralstonia solanacearum race 3 biovar 2.</title>
        <authorList>
            <person name="Gabriel D.W."/>
            <person name="Allen C."/>
            <person name="Schell M."/>
            <person name="Denny T.P."/>
            <person name="Greenberg J.T."/>
            <person name="Duan Y.P."/>
            <person name="Flores-Cruz Z."/>
            <person name="Huang Q."/>
            <person name="Clifford J.M."/>
            <person name="Presting G."/>
            <person name="Gonzalez E.T."/>
            <person name="Reddy J."/>
            <person name="Elphinstone J."/>
            <person name="Swanson J."/>
            <person name="Yao J."/>
            <person name="Mulholland V."/>
            <person name="Liu L."/>
            <person name="Farmerie W."/>
            <person name="Patnaikuni M."/>
            <person name="Balogh B."/>
            <person name="Norman D."/>
            <person name="Alvarez A."/>
            <person name="Castillo J.A."/>
            <person name="Jones J."/>
            <person name="Saddler G."/>
            <person name="Walunas T."/>
            <person name="Zhukov A."/>
            <person name="Mikhailova N."/>
        </authorList>
    </citation>
    <scope>NUCLEOTIDE SEQUENCE [LARGE SCALE GENOMIC DNA]</scope>
    <source>
        <strain evidence="12 13">UW551</strain>
    </source>
</reference>
<comment type="cofactor">
    <cofactor evidence="6">
        <name>Mg(2+)</name>
        <dbReference type="ChEBI" id="CHEBI:18420"/>
    </cofactor>
</comment>
<dbReference type="SUPFAM" id="SSF143724">
    <property type="entry name" value="PHP14-like"/>
    <property type="match status" value="1"/>
</dbReference>
<dbReference type="PANTHER" id="PTHR30218">
    <property type="entry name" value="POLYPHOSPHATE KINASE"/>
    <property type="match status" value="1"/>
</dbReference>
<evidence type="ECO:0000259" key="8">
    <source>
        <dbReference type="Pfam" id="PF02503"/>
    </source>
</evidence>
<dbReference type="GO" id="GO:0006799">
    <property type="term" value="P:polyphosphate biosynthetic process"/>
    <property type="evidence" value="ECO:0007669"/>
    <property type="project" value="UniProtKB-UniRule"/>
</dbReference>
<dbReference type="InterPro" id="IPR036832">
    <property type="entry name" value="PPK_N_dom_sf"/>
</dbReference>
<feature type="binding site" evidence="6">
    <location>
        <position position="420"/>
    </location>
    <ligand>
        <name>Mg(2+)</name>
        <dbReference type="ChEBI" id="CHEBI:18420"/>
    </ligand>
</feature>
<comment type="catalytic activity">
    <reaction evidence="6 7">
        <text>[phosphate](n) + ATP = [phosphate](n+1) + ADP</text>
        <dbReference type="Rhea" id="RHEA:19573"/>
        <dbReference type="Rhea" id="RHEA-COMP:9859"/>
        <dbReference type="Rhea" id="RHEA-COMP:14280"/>
        <dbReference type="ChEBI" id="CHEBI:16838"/>
        <dbReference type="ChEBI" id="CHEBI:30616"/>
        <dbReference type="ChEBI" id="CHEBI:456216"/>
        <dbReference type="EC" id="2.7.4.1"/>
    </reaction>
</comment>
<evidence type="ECO:0000259" key="10">
    <source>
        <dbReference type="Pfam" id="PF13090"/>
    </source>
</evidence>
<evidence type="ECO:0000259" key="11">
    <source>
        <dbReference type="Pfam" id="PF17941"/>
    </source>
</evidence>
<evidence type="ECO:0000313" key="12">
    <source>
        <dbReference type="EMBL" id="EAP72668.1"/>
    </source>
</evidence>
<evidence type="ECO:0000256" key="2">
    <source>
        <dbReference type="ARBA" id="ARBA00022679"/>
    </source>
</evidence>
<feature type="binding site" evidence="6">
    <location>
        <position position="390"/>
    </location>
    <ligand>
        <name>Mg(2+)</name>
        <dbReference type="ChEBI" id="CHEBI:18420"/>
    </ligand>
</feature>
<dbReference type="Pfam" id="PF02503">
    <property type="entry name" value="PP_kinase"/>
    <property type="match status" value="1"/>
</dbReference>
<keyword evidence="1 6" id="KW-0597">Phosphoprotein</keyword>
<keyword evidence="6" id="KW-0479">Metal-binding</keyword>
<dbReference type="Pfam" id="PF13089">
    <property type="entry name" value="PP_kinase_N"/>
    <property type="match status" value="1"/>
</dbReference>
<dbReference type="Gene3D" id="3.30.1840.10">
    <property type="entry name" value="Polyphosphate kinase middle domain"/>
    <property type="match status" value="1"/>
</dbReference>
<dbReference type="InterPro" id="IPR041108">
    <property type="entry name" value="PP_kinase_C_1"/>
</dbReference>
<dbReference type="PANTHER" id="PTHR30218:SF0">
    <property type="entry name" value="POLYPHOSPHATE KINASE"/>
    <property type="match status" value="1"/>
</dbReference>
<evidence type="ECO:0000313" key="13">
    <source>
        <dbReference type="Proteomes" id="UP000005933"/>
    </source>
</evidence>
<feature type="domain" description="Polyphosphate kinase N-terminal" evidence="9">
    <location>
        <begin position="23"/>
        <end position="127"/>
    </location>
</feature>
<dbReference type="HAMAP" id="MF_00347">
    <property type="entry name" value="Polyphosphate_kinase"/>
    <property type="match status" value="1"/>
</dbReference>
<accession>A0AB33VDL2</accession>
<dbReference type="InterPro" id="IPR024953">
    <property type="entry name" value="PP_kinase_middle"/>
</dbReference>
<feature type="domain" description="Polyphosphate kinase C-terminal" evidence="11">
    <location>
        <begin position="346"/>
        <end position="517"/>
    </location>
</feature>
<dbReference type="Pfam" id="PF17941">
    <property type="entry name" value="PP_kinase_C_1"/>
    <property type="match status" value="1"/>
</dbReference>